<protein>
    <submittedName>
        <fullName evidence="2">Uncharacterized protein</fullName>
    </submittedName>
</protein>
<accession>A0A8J8NFU2</accession>
<evidence type="ECO:0000313" key="3">
    <source>
        <dbReference type="Proteomes" id="UP000785679"/>
    </source>
</evidence>
<dbReference type="AlphaFoldDB" id="A0A8J8NFU2"/>
<proteinExistence type="predicted"/>
<keyword evidence="3" id="KW-1185">Reference proteome</keyword>
<organism evidence="2 3">
    <name type="scientific">Halteria grandinella</name>
    <dbReference type="NCBI Taxonomy" id="5974"/>
    <lineage>
        <taxon>Eukaryota</taxon>
        <taxon>Sar</taxon>
        <taxon>Alveolata</taxon>
        <taxon>Ciliophora</taxon>
        <taxon>Intramacronucleata</taxon>
        <taxon>Spirotrichea</taxon>
        <taxon>Stichotrichia</taxon>
        <taxon>Sporadotrichida</taxon>
        <taxon>Halteriidae</taxon>
        <taxon>Halteria</taxon>
    </lineage>
</organism>
<feature type="coiled-coil region" evidence="1">
    <location>
        <begin position="259"/>
        <end position="294"/>
    </location>
</feature>
<evidence type="ECO:0000256" key="1">
    <source>
        <dbReference type="SAM" id="Coils"/>
    </source>
</evidence>
<sequence>MINFSQVTLPIIIKSSHKLQLLEQQLRGKCITLCKSESNLVELVEKFKNQGQIKAYIADIKRSQEKQTPEQVYAQDLKRLSEYLMNLSSQSIEIKRDLEKSLSGQSIQIETVKSAFLNLKLELNNLNGMISSCESLFNEENLEEFGIQKDKFKFKALTKQNQVDQIDSEEEKLQIREEETSSTQLPKKTEVFENFELKYPIDIRSSSKFSAASDASMYYQRPSTHTFLDELKSVLKTRESTLNQEIVYKEFDSATGKFKEISKEEREKKNQMLQKLMEERMEEDRRVKEEEERERRAMIGRIGASPFGDLFAELKAKRGGNADCEVFGEE</sequence>
<evidence type="ECO:0000313" key="2">
    <source>
        <dbReference type="EMBL" id="TNV73989.1"/>
    </source>
</evidence>
<reference evidence="2" key="1">
    <citation type="submission" date="2019-06" db="EMBL/GenBank/DDBJ databases">
        <authorList>
            <person name="Zheng W."/>
        </authorList>
    </citation>
    <scope>NUCLEOTIDE SEQUENCE</scope>
    <source>
        <strain evidence="2">QDHG01</strain>
    </source>
</reference>
<comment type="caution">
    <text evidence="2">The sequence shown here is derived from an EMBL/GenBank/DDBJ whole genome shotgun (WGS) entry which is preliminary data.</text>
</comment>
<name>A0A8J8NFU2_HALGN</name>
<dbReference type="Proteomes" id="UP000785679">
    <property type="component" value="Unassembled WGS sequence"/>
</dbReference>
<keyword evidence="1" id="KW-0175">Coiled coil</keyword>
<gene>
    <name evidence="2" type="ORF">FGO68_gene3199</name>
</gene>
<dbReference type="EMBL" id="RRYP01017710">
    <property type="protein sequence ID" value="TNV73989.1"/>
    <property type="molecule type" value="Genomic_DNA"/>
</dbReference>